<keyword evidence="1" id="KW-0479">Metal-binding</keyword>
<sequence length="128" mass="14511">MLNVVLRRDANIPVDENVVRVLVPNPDKLSTGDCIQLGFLPRNVAKWVSPLWDMGIFEFHGYIYREKALTATFEGNIKKVQLILHVSQGPSFSNMSKTMQDQNIAALCSLIALVQRCTGLWRLQEVRI</sequence>
<dbReference type="Gene3D" id="3.30.70.2330">
    <property type="match status" value="1"/>
</dbReference>
<proteinExistence type="predicted"/>
<dbReference type="Pfam" id="PF08797">
    <property type="entry name" value="HIRAN"/>
    <property type="match status" value="1"/>
</dbReference>
<gene>
    <name evidence="4" type="ORF">HRI_003746300</name>
</gene>
<dbReference type="GO" id="GO:0003676">
    <property type="term" value="F:nucleic acid binding"/>
    <property type="evidence" value="ECO:0007669"/>
    <property type="project" value="InterPro"/>
</dbReference>
<dbReference type="GO" id="GO:0016818">
    <property type="term" value="F:hydrolase activity, acting on acid anhydrides, in phosphorus-containing anhydrides"/>
    <property type="evidence" value="ECO:0007669"/>
    <property type="project" value="InterPro"/>
</dbReference>
<dbReference type="EMBL" id="BSYR01000035">
    <property type="protein sequence ID" value="GMJ00771.1"/>
    <property type="molecule type" value="Genomic_DNA"/>
</dbReference>
<dbReference type="OrthoDB" id="10482020at2759"/>
<comment type="caution">
    <text evidence="4">The sequence shown here is derived from an EMBL/GenBank/DDBJ whole genome shotgun (WGS) entry which is preliminary data.</text>
</comment>
<organism evidence="4 5">
    <name type="scientific">Hibiscus trionum</name>
    <name type="common">Flower of an hour</name>
    <dbReference type="NCBI Taxonomy" id="183268"/>
    <lineage>
        <taxon>Eukaryota</taxon>
        <taxon>Viridiplantae</taxon>
        <taxon>Streptophyta</taxon>
        <taxon>Embryophyta</taxon>
        <taxon>Tracheophyta</taxon>
        <taxon>Spermatophyta</taxon>
        <taxon>Magnoliopsida</taxon>
        <taxon>eudicotyledons</taxon>
        <taxon>Gunneridae</taxon>
        <taxon>Pentapetalae</taxon>
        <taxon>rosids</taxon>
        <taxon>malvids</taxon>
        <taxon>Malvales</taxon>
        <taxon>Malvaceae</taxon>
        <taxon>Malvoideae</taxon>
        <taxon>Hibiscus</taxon>
    </lineage>
</organism>
<evidence type="ECO:0000259" key="3">
    <source>
        <dbReference type="Pfam" id="PF08797"/>
    </source>
</evidence>
<keyword evidence="2" id="KW-0378">Hydrolase</keyword>
<feature type="domain" description="HIRAN" evidence="3">
    <location>
        <begin position="4"/>
        <end position="68"/>
    </location>
</feature>
<protein>
    <recommendedName>
        <fullName evidence="3">HIRAN domain-containing protein</fullName>
    </recommendedName>
</protein>
<name>A0A9W7IR58_HIBTR</name>
<dbReference type="GO" id="GO:0008270">
    <property type="term" value="F:zinc ion binding"/>
    <property type="evidence" value="ECO:0007669"/>
    <property type="project" value="InterPro"/>
</dbReference>
<evidence type="ECO:0000313" key="5">
    <source>
        <dbReference type="Proteomes" id="UP001165190"/>
    </source>
</evidence>
<accession>A0A9W7IR58</accession>
<evidence type="ECO:0000256" key="2">
    <source>
        <dbReference type="ARBA" id="ARBA00022801"/>
    </source>
</evidence>
<reference evidence="4" key="1">
    <citation type="submission" date="2023-05" db="EMBL/GenBank/DDBJ databases">
        <title>Genome and transcriptome analyses reveal genes involved in the formation of fine ridges on petal epidermal cells in Hibiscus trionum.</title>
        <authorList>
            <person name="Koshimizu S."/>
            <person name="Masuda S."/>
            <person name="Ishii T."/>
            <person name="Shirasu K."/>
            <person name="Hoshino A."/>
            <person name="Arita M."/>
        </authorList>
    </citation>
    <scope>NUCLEOTIDE SEQUENCE</scope>
    <source>
        <strain evidence="4">Hamamatsu line</strain>
    </source>
</reference>
<dbReference type="AlphaFoldDB" id="A0A9W7IR58"/>
<evidence type="ECO:0000256" key="1">
    <source>
        <dbReference type="ARBA" id="ARBA00022723"/>
    </source>
</evidence>
<dbReference type="InterPro" id="IPR014905">
    <property type="entry name" value="HIRAN"/>
</dbReference>
<evidence type="ECO:0000313" key="4">
    <source>
        <dbReference type="EMBL" id="GMJ00771.1"/>
    </source>
</evidence>
<dbReference type="Proteomes" id="UP001165190">
    <property type="component" value="Unassembled WGS sequence"/>
</dbReference>
<keyword evidence="5" id="KW-1185">Reference proteome</keyword>